<evidence type="ECO:0000256" key="4">
    <source>
        <dbReference type="ARBA" id="ARBA00023136"/>
    </source>
</evidence>
<feature type="transmembrane region" description="Helical" evidence="5">
    <location>
        <begin position="200"/>
        <end position="222"/>
    </location>
</feature>
<organism evidence="7 8">
    <name type="scientific">Microbacterium panaciterrae</name>
    <dbReference type="NCBI Taxonomy" id="985759"/>
    <lineage>
        <taxon>Bacteria</taxon>
        <taxon>Bacillati</taxon>
        <taxon>Actinomycetota</taxon>
        <taxon>Actinomycetes</taxon>
        <taxon>Micrococcales</taxon>
        <taxon>Microbacteriaceae</taxon>
        <taxon>Microbacterium</taxon>
    </lineage>
</organism>
<gene>
    <name evidence="7" type="ORF">GCM10023171_27820</name>
</gene>
<keyword evidence="8" id="KW-1185">Reference proteome</keyword>
<reference evidence="8" key="1">
    <citation type="journal article" date="2019" name="Int. J. Syst. Evol. Microbiol.">
        <title>The Global Catalogue of Microorganisms (GCM) 10K type strain sequencing project: providing services to taxonomists for standard genome sequencing and annotation.</title>
        <authorList>
            <consortium name="The Broad Institute Genomics Platform"/>
            <consortium name="The Broad Institute Genome Sequencing Center for Infectious Disease"/>
            <person name="Wu L."/>
            <person name="Ma J."/>
        </authorList>
    </citation>
    <scope>NUCLEOTIDE SEQUENCE [LARGE SCALE GENOMIC DNA]</scope>
    <source>
        <strain evidence="8">JCM 17839</strain>
    </source>
</reference>
<keyword evidence="3 5" id="KW-1133">Transmembrane helix</keyword>
<feature type="domain" description="Major facilitator superfamily (MFS) profile" evidence="6">
    <location>
        <begin position="45"/>
        <end position="436"/>
    </location>
</feature>
<dbReference type="InterPro" id="IPR020846">
    <property type="entry name" value="MFS_dom"/>
</dbReference>
<name>A0ABP8PJI7_9MICO</name>
<dbReference type="Gene3D" id="1.20.1250.20">
    <property type="entry name" value="MFS general substrate transporter like domains"/>
    <property type="match status" value="2"/>
</dbReference>
<evidence type="ECO:0000256" key="2">
    <source>
        <dbReference type="ARBA" id="ARBA00022692"/>
    </source>
</evidence>
<comment type="subcellular location">
    <subcellularLocation>
        <location evidence="1">Cell membrane</location>
        <topology evidence="1">Multi-pass membrane protein</topology>
    </subcellularLocation>
</comment>
<dbReference type="RefSeq" id="WP_345187933.1">
    <property type="nucleotide sequence ID" value="NZ_BAABGP010000018.1"/>
</dbReference>
<evidence type="ECO:0000256" key="3">
    <source>
        <dbReference type="ARBA" id="ARBA00022989"/>
    </source>
</evidence>
<evidence type="ECO:0000259" key="6">
    <source>
        <dbReference type="PROSITE" id="PS50850"/>
    </source>
</evidence>
<feature type="transmembrane region" description="Helical" evidence="5">
    <location>
        <begin position="348"/>
        <end position="365"/>
    </location>
</feature>
<keyword evidence="4 5" id="KW-0472">Membrane</keyword>
<feature type="transmembrane region" description="Helical" evidence="5">
    <location>
        <begin position="386"/>
        <end position="407"/>
    </location>
</feature>
<dbReference type="PROSITE" id="PS00216">
    <property type="entry name" value="SUGAR_TRANSPORT_1"/>
    <property type="match status" value="1"/>
</dbReference>
<dbReference type="InterPro" id="IPR036259">
    <property type="entry name" value="MFS_trans_sf"/>
</dbReference>
<feature type="transmembrane region" description="Helical" evidence="5">
    <location>
        <begin position="79"/>
        <end position="96"/>
    </location>
</feature>
<sequence length="436" mass="46405">MPSTSSDAPEELRPPITETTFVATASGEDDPPAPIKGVRRLLGWIIPANFAIFVIWGAVPGILLQAQLIAMFPDEKVQVANIAIVMTIGALGAMIAQPAAGQLSDRTRSKFGRRAPWILGGAIAGGIALIALGFMNNLAGIIVAWTLIQITYNFAQGPLSAVLPDRVPVARRGTFAALSGIGLMLGALGGQIIGSQLAHTITVGYIVFAVFAVVVLLGFVLANPDHPSLNFRNEPFSFGEFLRTFWVNPIKHPDFFWAFTGRLLLYTGYFAVTGFQLLILKNYLGVKDPFAVIPILGLLSLVGILIATVVSGPLSDRIGRRKPFVFASSLLMAIALVVPWISPSYTSWMIMTVISGFGFGMFQAVDTALMSQVLPSAKNFAKDLGVVNIAATLPQTFAPGFAGAIVLAFGYNALFPIAVVLSVLGAVSVWFIKSVK</sequence>
<dbReference type="PROSITE" id="PS50850">
    <property type="entry name" value="MFS"/>
    <property type="match status" value="1"/>
</dbReference>
<feature type="transmembrane region" description="Helical" evidence="5">
    <location>
        <begin position="413"/>
        <end position="432"/>
    </location>
</feature>
<dbReference type="PANTHER" id="PTHR23528">
    <property type="match status" value="1"/>
</dbReference>
<dbReference type="PANTHER" id="PTHR23528:SF1">
    <property type="entry name" value="MAJOR FACILITATOR SUPERFAMILY (MFS) PROFILE DOMAIN-CONTAINING PROTEIN"/>
    <property type="match status" value="1"/>
</dbReference>
<feature type="transmembrane region" description="Helical" evidence="5">
    <location>
        <begin position="175"/>
        <end position="194"/>
    </location>
</feature>
<feature type="transmembrane region" description="Helical" evidence="5">
    <location>
        <begin position="290"/>
        <end position="312"/>
    </location>
</feature>
<dbReference type="EMBL" id="BAABGP010000018">
    <property type="protein sequence ID" value="GAA4488416.1"/>
    <property type="molecule type" value="Genomic_DNA"/>
</dbReference>
<dbReference type="Pfam" id="PF13347">
    <property type="entry name" value="MFS_2"/>
    <property type="match status" value="1"/>
</dbReference>
<feature type="transmembrane region" description="Helical" evidence="5">
    <location>
        <begin position="324"/>
        <end position="342"/>
    </location>
</feature>
<evidence type="ECO:0000256" key="5">
    <source>
        <dbReference type="SAM" id="Phobius"/>
    </source>
</evidence>
<dbReference type="InterPro" id="IPR005829">
    <property type="entry name" value="Sugar_transporter_CS"/>
</dbReference>
<feature type="transmembrane region" description="Helical" evidence="5">
    <location>
        <begin position="263"/>
        <end position="284"/>
    </location>
</feature>
<evidence type="ECO:0000256" key="1">
    <source>
        <dbReference type="ARBA" id="ARBA00004651"/>
    </source>
</evidence>
<feature type="transmembrane region" description="Helical" evidence="5">
    <location>
        <begin position="117"/>
        <end position="135"/>
    </location>
</feature>
<proteinExistence type="predicted"/>
<dbReference type="Proteomes" id="UP001500731">
    <property type="component" value="Unassembled WGS sequence"/>
</dbReference>
<keyword evidence="2 5" id="KW-0812">Transmembrane</keyword>
<accession>A0ABP8PJI7</accession>
<feature type="transmembrane region" description="Helical" evidence="5">
    <location>
        <begin position="141"/>
        <end position="163"/>
    </location>
</feature>
<comment type="caution">
    <text evidence="7">The sequence shown here is derived from an EMBL/GenBank/DDBJ whole genome shotgun (WGS) entry which is preliminary data.</text>
</comment>
<protein>
    <submittedName>
        <fullName evidence="7">MFS transporter</fullName>
    </submittedName>
</protein>
<evidence type="ECO:0000313" key="8">
    <source>
        <dbReference type="Proteomes" id="UP001500731"/>
    </source>
</evidence>
<evidence type="ECO:0000313" key="7">
    <source>
        <dbReference type="EMBL" id="GAA4488416.1"/>
    </source>
</evidence>
<dbReference type="SUPFAM" id="SSF103473">
    <property type="entry name" value="MFS general substrate transporter"/>
    <property type="match status" value="1"/>
</dbReference>
<feature type="transmembrane region" description="Helical" evidence="5">
    <location>
        <begin position="41"/>
        <end position="59"/>
    </location>
</feature>